<feature type="chain" id="PRO_5038465623" description="DUF732 domain-containing protein" evidence="2">
    <location>
        <begin position="26"/>
        <end position="134"/>
    </location>
</feature>
<dbReference type="PROSITE" id="PS51257">
    <property type="entry name" value="PROKAR_LIPOPROTEIN"/>
    <property type="match status" value="1"/>
</dbReference>
<reference evidence="3 4" key="1">
    <citation type="submission" date="2018-05" db="EMBL/GenBank/DDBJ databases">
        <title>Streptomyces venezuelae.</title>
        <authorList>
            <person name="Kim W."/>
            <person name="Lee N."/>
            <person name="Cho B.-K."/>
        </authorList>
    </citation>
    <scope>NUCLEOTIDE SEQUENCE [LARGE SCALE GENOMIC DNA]</scope>
    <source>
        <strain evidence="3 4">ATCC 14584</strain>
    </source>
</reference>
<evidence type="ECO:0000256" key="1">
    <source>
        <dbReference type="SAM" id="MobiDB-lite"/>
    </source>
</evidence>
<evidence type="ECO:0000256" key="2">
    <source>
        <dbReference type="SAM" id="SignalP"/>
    </source>
</evidence>
<protein>
    <recommendedName>
        <fullName evidence="5">DUF732 domain-containing protein</fullName>
    </recommendedName>
</protein>
<dbReference type="Proteomes" id="UP000322927">
    <property type="component" value="Chromosome"/>
</dbReference>
<gene>
    <name evidence="3" type="ORF">DEJ48_23275</name>
</gene>
<accession>A0A5P2C0G2</accession>
<feature type="signal peptide" evidence="2">
    <location>
        <begin position="1"/>
        <end position="25"/>
    </location>
</feature>
<evidence type="ECO:0000313" key="4">
    <source>
        <dbReference type="Proteomes" id="UP000322927"/>
    </source>
</evidence>
<dbReference type="EMBL" id="CP029192">
    <property type="protein sequence ID" value="QES35947.1"/>
    <property type="molecule type" value="Genomic_DNA"/>
</dbReference>
<dbReference type="OrthoDB" id="4233774at2"/>
<evidence type="ECO:0000313" key="3">
    <source>
        <dbReference type="EMBL" id="QES35947.1"/>
    </source>
</evidence>
<feature type="region of interest" description="Disordered" evidence="1">
    <location>
        <begin position="24"/>
        <end position="54"/>
    </location>
</feature>
<feature type="compositionally biased region" description="Low complexity" evidence="1">
    <location>
        <begin position="33"/>
        <end position="48"/>
    </location>
</feature>
<sequence>MHKRLPRLALPLLTVLVLGTTGCGGSDTNASDTPRTSSPSAHPTPAAPQGRGLKGPAAEFFLKTLRKNYPDLDHIDDDALVAEGDALCTIRGAALGEQFKESTRRLGTTKVQTSRIMGAAHALCRDKDDQLFDR</sequence>
<proteinExistence type="predicted"/>
<name>A0A5P2C0G2_STRVZ</name>
<organism evidence="3 4">
    <name type="scientific">Streptomyces venezuelae</name>
    <dbReference type="NCBI Taxonomy" id="54571"/>
    <lineage>
        <taxon>Bacteria</taxon>
        <taxon>Bacillati</taxon>
        <taxon>Actinomycetota</taxon>
        <taxon>Actinomycetes</taxon>
        <taxon>Kitasatosporales</taxon>
        <taxon>Streptomycetaceae</taxon>
        <taxon>Streptomyces</taxon>
    </lineage>
</organism>
<keyword evidence="2" id="KW-0732">Signal</keyword>
<evidence type="ECO:0008006" key="5">
    <source>
        <dbReference type="Google" id="ProtNLM"/>
    </source>
</evidence>
<dbReference type="AlphaFoldDB" id="A0A5P2C0G2"/>
<dbReference type="RefSeq" id="WP_150218020.1">
    <property type="nucleotide sequence ID" value="NZ_CP029192.1"/>
</dbReference>